<dbReference type="InterPro" id="IPR008920">
    <property type="entry name" value="TF_FadR/GntR_C"/>
</dbReference>
<accession>A0A386H4B1</accession>
<proteinExistence type="predicted"/>
<dbReference type="InterPro" id="IPR011711">
    <property type="entry name" value="GntR_C"/>
</dbReference>
<reference evidence="5 6" key="1">
    <citation type="journal article" date="2019" name="Int. J. Syst. Evol. Microbiol.">
        <title>Clostridium fermenticellae sp. nov., isolated from the mud in a fermentation cellar for the production of the Chinese liquor, baijiu.</title>
        <authorList>
            <person name="Xu P.X."/>
            <person name="Chai L.J."/>
            <person name="Qiu T."/>
            <person name="Zhang X.J."/>
            <person name="Lu Z.M."/>
            <person name="Xiao C."/>
            <person name="Wang S.T."/>
            <person name="Shen C.H."/>
            <person name="Shi J.S."/>
            <person name="Xu Z.H."/>
        </authorList>
    </citation>
    <scope>NUCLEOTIDE SEQUENCE [LARGE SCALE GENOMIC DNA]</scope>
    <source>
        <strain evidence="5 6">JN500901</strain>
    </source>
</reference>
<name>A0A386H4B1_9CLOT</name>
<dbReference type="InterPro" id="IPR000524">
    <property type="entry name" value="Tscrpt_reg_HTH_GntR"/>
</dbReference>
<sequence length="231" mass="26447">MFSPIRSTKVYEQVIEQVKNMIIDGTLKKGDKLPSERELVEHLEVSRTSIREALRALQIIGLVECRQGEGNFIKQSFENNLFEPLSIMFMLQKSDPNEIMELRKIIEIETAAIAAKRVTSGELDSMIPLINILKNSKSEEERVKADKDFHYTIARASKNFLIVSILNAVSSLIDSFIKDARRKILVDKENVDVLAKQHKDIYLSLKDGDSKKASEAMRKHLDFANEYMMKD</sequence>
<evidence type="ECO:0000256" key="3">
    <source>
        <dbReference type="ARBA" id="ARBA00023163"/>
    </source>
</evidence>
<dbReference type="PANTHER" id="PTHR43537:SF43">
    <property type="entry name" value="GNTR-FAMILY TRANSCRIPTIONAL REGULATOR"/>
    <property type="match status" value="1"/>
</dbReference>
<dbReference type="InterPro" id="IPR036390">
    <property type="entry name" value="WH_DNA-bd_sf"/>
</dbReference>
<protein>
    <submittedName>
        <fullName evidence="5">FadR family transcriptional regulator</fullName>
    </submittedName>
</protein>
<dbReference type="Proteomes" id="UP000266301">
    <property type="component" value="Chromosome"/>
</dbReference>
<dbReference type="SMART" id="SM00345">
    <property type="entry name" value="HTH_GNTR"/>
    <property type="match status" value="1"/>
</dbReference>
<dbReference type="Gene3D" id="1.10.10.10">
    <property type="entry name" value="Winged helix-like DNA-binding domain superfamily/Winged helix DNA-binding domain"/>
    <property type="match status" value="1"/>
</dbReference>
<dbReference type="GO" id="GO:0003677">
    <property type="term" value="F:DNA binding"/>
    <property type="evidence" value="ECO:0007669"/>
    <property type="project" value="UniProtKB-KW"/>
</dbReference>
<dbReference type="SMART" id="SM00895">
    <property type="entry name" value="FCD"/>
    <property type="match status" value="1"/>
</dbReference>
<dbReference type="CDD" id="cd07377">
    <property type="entry name" value="WHTH_GntR"/>
    <property type="match status" value="1"/>
</dbReference>
<dbReference type="EMBL" id="CP032416">
    <property type="protein sequence ID" value="AYD40373.1"/>
    <property type="molecule type" value="Genomic_DNA"/>
</dbReference>
<dbReference type="PANTHER" id="PTHR43537">
    <property type="entry name" value="TRANSCRIPTIONAL REGULATOR, GNTR FAMILY"/>
    <property type="match status" value="1"/>
</dbReference>
<feature type="domain" description="HTH gntR-type" evidence="4">
    <location>
        <begin position="8"/>
        <end position="76"/>
    </location>
</feature>
<evidence type="ECO:0000313" key="6">
    <source>
        <dbReference type="Proteomes" id="UP000266301"/>
    </source>
</evidence>
<dbReference type="PROSITE" id="PS50949">
    <property type="entry name" value="HTH_GNTR"/>
    <property type="match status" value="1"/>
</dbReference>
<keyword evidence="6" id="KW-1185">Reference proteome</keyword>
<dbReference type="PRINTS" id="PR00035">
    <property type="entry name" value="HTHGNTR"/>
</dbReference>
<dbReference type="OrthoDB" id="9799482at2"/>
<organism evidence="5 6">
    <name type="scientific">Clostridium fermenticellae</name>
    <dbReference type="NCBI Taxonomy" id="2068654"/>
    <lineage>
        <taxon>Bacteria</taxon>
        <taxon>Bacillati</taxon>
        <taxon>Bacillota</taxon>
        <taxon>Clostridia</taxon>
        <taxon>Eubacteriales</taxon>
        <taxon>Clostridiaceae</taxon>
        <taxon>Clostridium</taxon>
    </lineage>
</organism>
<dbReference type="AlphaFoldDB" id="A0A386H4B1"/>
<dbReference type="Gene3D" id="1.20.120.530">
    <property type="entry name" value="GntR ligand-binding domain-like"/>
    <property type="match status" value="1"/>
</dbReference>
<keyword evidence="2" id="KW-0238">DNA-binding</keyword>
<dbReference type="Pfam" id="PF00392">
    <property type="entry name" value="GntR"/>
    <property type="match status" value="1"/>
</dbReference>
<keyword evidence="3" id="KW-0804">Transcription</keyword>
<evidence type="ECO:0000313" key="5">
    <source>
        <dbReference type="EMBL" id="AYD40373.1"/>
    </source>
</evidence>
<evidence type="ECO:0000256" key="1">
    <source>
        <dbReference type="ARBA" id="ARBA00023015"/>
    </source>
</evidence>
<dbReference type="SUPFAM" id="SSF46785">
    <property type="entry name" value="Winged helix' DNA-binding domain"/>
    <property type="match status" value="1"/>
</dbReference>
<dbReference type="RefSeq" id="WP_119972011.1">
    <property type="nucleotide sequence ID" value="NZ_CP032416.1"/>
</dbReference>
<dbReference type="KEGG" id="cfer:D4Z93_07495"/>
<dbReference type="SUPFAM" id="SSF48008">
    <property type="entry name" value="GntR ligand-binding domain-like"/>
    <property type="match status" value="1"/>
</dbReference>
<dbReference type="Pfam" id="PF07729">
    <property type="entry name" value="FCD"/>
    <property type="match status" value="1"/>
</dbReference>
<keyword evidence="1" id="KW-0805">Transcription regulation</keyword>
<dbReference type="InterPro" id="IPR036388">
    <property type="entry name" value="WH-like_DNA-bd_sf"/>
</dbReference>
<dbReference type="GO" id="GO:0003700">
    <property type="term" value="F:DNA-binding transcription factor activity"/>
    <property type="evidence" value="ECO:0007669"/>
    <property type="project" value="InterPro"/>
</dbReference>
<evidence type="ECO:0000259" key="4">
    <source>
        <dbReference type="PROSITE" id="PS50949"/>
    </source>
</evidence>
<evidence type="ECO:0000256" key="2">
    <source>
        <dbReference type="ARBA" id="ARBA00023125"/>
    </source>
</evidence>
<gene>
    <name evidence="5" type="ORF">D4Z93_07495</name>
</gene>